<feature type="region of interest" description="Disordered" evidence="1">
    <location>
        <begin position="1"/>
        <end position="167"/>
    </location>
</feature>
<dbReference type="EMBL" id="ML979132">
    <property type="protein sequence ID" value="KAF1920569.1"/>
    <property type="molecule type" value="Genomic_DNA"/>
</dbReference>
<sequence length="167" mass="18193">MRRTTKKNNQKRKVFNNIGGTRDFSTPSSMKEDAKTEKPTTVKAETKTEHEKATAADSTVDKAFGHVLNKLLGKPQLKDAPEELDEENLWATSGVKEGRKGSKGGKSGAEDKPTRMANYSTNDKSTEDTKSSHNPSEPSEPESKENSSRPGYRTAKNTATGPRALGP</sequence>
<reference evidence="2" key="1">
    <citation type="journal article" date="2020" name="Stud. Mycol.">
        <title>101 Dothideomycetes genomes: a test case for predicting lifestyles and emergence of pathogens.</title>
        <authorList>
            <person name="Haridas S."/>
            <person name="Albert R."/>
            <person name="Binder M."/>
            <person name="Bloem J."/>
            <person name="Labutti K."/>
            <person name="Salamov A."/>
            <person name="Andreopoulos B."/>
            <person name="Baker S."/>
            <person name="Barry K."/>
            <person name="Bills G."/>
            <person name="Bluhm B."/>
            <person name="Cannon C."/>
            <person name="Castanera R."/>
            <person name="Culley D."/>
            <person name="Daum C."/>
            <person name="Ezra D."/>
            <person name="Gonzalez J."/>
            <person name="Henrissat B."/>
            <person name="Kuo A."/>
            <person name="Liang C."/>
            <person name="Lipzen A."/>
            <person name="Lutzoni F."/>
            <person name="Magnuson J."/>
            <person name="Mondo S."/>
            <person name="Nolan M."/>
            <person name="Ohm R."/>
            <person name="Pangilinan J."/>
            <person name="Park H.-J."/>
            <person name="Ramirez L."/>
            <person name="Alfaro M."/>
            <person name="Sun H."/>
            <person name="Tritt A."/>
            <person name="Yoshinaga Y."/>
            <person name="Zwiers L.-H."/>
            <person name="Turgeon B."/>
            <person name="Goodwin S."/>
            <person name="Spatafora J."/>
            <person name="Crous P."/>
            <person name="Grigoriev I."/>
        </authorList>
    </citation>
    <scope>NUCLEOTIDE SEQUENCE</scope>
    <source>
        <strain evidence="2">HMLAC05119</strain>
    </source>
</reference>
<gene>
    <name evidence="2" type="ORF">BDU57DRAFT_525614</name>
</gene>
<organism evidence="2 3">
    <name type="scientific">Ampelomyces quisqualis</name>
    <name type="common">Powdery mildew agent</name>
    <dbReference type="NCBI Taxonomy" id="50730"/>
    <lineage>
        <taxon>Eukaryota</taxon>
        <taxon>Fungi</taxon>
        <taxon>Dikarya</taxon>
        <taxon>Ascomycota</taxon>
        <taxon>Pezizomycotina</taxon>
        <taxon>Dothideomycetes</taxon>
        <taxon>Pleosporomycetidae</taxon>
        <taxon>Pleosporales</taxon>
        <taxon>Pleosporineae</taxon>
        <taxon>Phaeosphaeriaceae</taxon>
        <taxon>Ampelomyces</taxon>
    </lineage>
</organism>
<keyword evidence="3" id="KW-1185">Reference proteome</keyword>
<feature type="compositionally biased region" description="Basic residues" evidence="1">
    <location>
        <begin position="1"/>
        <end position="14"/>
    </location>
</feature>
<protein>
    <submittedName>
        <fullName evidence="2">Uncharacterized protein</fullName>
    </submittedName>
</protein>
<evidence type="ECO:0000256" key="1">
    <source>
        <dbReference type="SAM" id="MobiDB-lite"/>
    </source>
</evidence>
<feature type="compositionally biased region" description="Basic and acidic residues" evidence="1">
    <location>
        <begin position="30"/>
        <end position="64"/>
    </location>
</feature>
<dbReference type="AlphaFoldDB" id="A0A6A5QZ85"/>
<accession>A0A6A5QZ85</accession>
<dbReference type="Proteomes" id="UP000800096">
    <property type="component" value="Unassembled WGS sequence"/>
</dbReference>
<name>A0A6A5QZ85_AMPQU</name>
<evidence type="ECO:0000313" key="3">
    <source>
        <dbReference type="Proteomes" id="UP000800096"/>
    </source>
</evidence>
<evidence type="ECO:0000313" key="2">
    <source>
        <dbReference type="EMBL" id="KAF1920569.1"/>
    </source>
</evidence>
<proteinExistence type="predicted"/>